<sequence>MKLIIGACVALLALTGCQSAYYAAWEKVGVEKRDILVDRVENARDSQEDAQEQFSSALEAFSAAVAFDGGELEDVYNKLNGQYEDSVAAAEDVTARIDKVESVAEALFDEWESELEQYQSGALKRDSSAKLRETKRRYSDLISAMRKAESKMPPVLEALQDNVLYLKHNLNASAIGALQGELSTIETNVAQLLKQMNMAIAESDAFISSMRN</sequence>
<reference evidence="2 3" key="1">
    <citation type="submission" date="2020-01" db="EMBL/GenBank/DDBJ databases">
        <authorList>
            <person name="Chen J."/>
            <person name="Zhu S."/>
            <person name="Yang J."/>
        </authorList>
    </citation>
    <scope>NUCLEOTIDE SEQUENCE [LARGE SCALE GENOMIC DNA]</scope>
    <source>
        <strain evidence="2 3">345S023</strain>
    </source>
</reference>
<comment type="caution">
    <text evidence="2">The sequence shown here is derived from an EMBL/GenBank/DDBJ whole genome shotgun (WGS) entry which is preliminary data.</text>
</comment>
<evidence type="ECO:0000256" key="1">
    <source>
        <dbReference type="SAM" id="SignalP"/>
    </source>
</evidence>
<gene>
    <name evidence="2" type="ORF">GTH32_13655</name>
</gene>
<keyword evidence="1" id="KW-0732">Signal</keyword>
<dbReference type="Pfam" id="PF11172">
    <property type="entry name" value="DUF2959"/>
    <property type="match status" value="1"/>
</dbReference>
<protein>
    <submittedName>
        <fullName evidence="2">DUF2959 family protein</fullName>
    </submittedName>
</protein>
<organism evidence="2 3">
    <name type="scientific">Alteromonas profundi</name>
    <dbReference type="NCBI Taxonomy" id="2696062"/>
    <lineage>
        <taxon>Bacteria</taxon>
        <taxon>Pseudomonadati</taxon>
        <taxon>Pseudomonadota</taxon>
        <taxon>Gammaproteobacteria</taxon>
        <taxon>Alteromonadales</taxon>
        <taxon>Alteromonadaceae</taxon>
        <taxon>Alteromonas/Salinimonas group</taxon>
        <taxon>Alteromonas</taxon>
    </lineage>
</organism>
<evidence type="ECO:0000313" key="2">
    <source>
        <dbReference type="EMBL" id="NDV92221.1"/>
    </source>
</evidence>
<name>A0A7X5RLZ4_9ALTE</name>
<proteinExistence type="predicted"/>
<accession>A0A7X5RLZ4</accession>
<dbReference type="AlphaFoldDB" id="A0A7X5RLZ4"/>
<feature type="signal peptide" evidence="1">
    <location>
        <begin position="1"/>
        <end position="22"/>
    </location>
</feature>
<dbReference type="Proteomes" id="UP000470213">
    <property type="component" value="Unassembled WGS sequence"/>
</dbReference>
<dbReference type="PROSITE" id="PS51257">
    <property type="entry name" value="PROKAR_LIPOPROTEIN"/>
    <property type="match status" value="1"/>
</dbReference>
<dbReference type="InterPro" id="IPR021342">
    <property type="entry name" value="DUF2959"/>
</dbReference>
<dbReference type="EMBL" id="JAAAWN010000019">
    <property type="protein sequence ID" value="NDV92221.1"/>
    <property type="molecule type" value="Genomic_DNA"/>
</dbReference>
<evidence type="ECO:0000313" key="3">
    <source>
        <dbReference type="Proteomes" id="UP000470213"/>
    </source>
</evidence>
<keyword evidence="3" id="KW-1185">Reference proteome</keyword>
<feature type="chain" id="PRO_5031029861" evidence="1">
    <location>
        <begin position="23"/>
        <end position="212"/>
    </location>
</feature>
<dbReference type="RefSeq" id="WP_163086661.1">
    <property type="nucleotide sequence ID" value="NZ_JAAAWN010000019.1"/>
</dbReference>